<dbReference type="Ensembl" id="ENSEBUT00000006266.1">
    <property type="protein sequence ID" value="ENSEBUP00000005821.1"/>
    <property type="gene ID" value="ENSEBUG00000003921.1"/>
</dbReference>
<dbReference type="InterPro" id="IPR036236">
    <property type="entry name" value="Znf_C2H2_sf"/>
</dbReference>
<evidence type="ECO:0000313" key="7">
    <source>
        <dbReference type="Ensembl" id="ENSEBUP00000005821.1"/>
    </source>
</evidence>
<evidence type="ECO:0000256" key="3">
    <source>
        <dbReference type="ARBA" id="ARBA00022771"/>
    </source>
</evidence>
<feature type="domain" description="C2H2-type" evidence="6">
    <location>
        <begin position="109"/>
        <end position="136"/>
    </location>
</feature>
<dbReference type="SUPFAM" id="SSF57667">
    <property type="entry name" value="beta-beta-alpha zinc fingers"/>
    <property type="match status" value="1"/>
</dbReference>
<dbReference type="Gene3D" id="3.30.160.60">
    <property type="entry name" value="Classic Zinc Finger"/>
    <property type="match status" value="1"/>
</dbReference>
<evidence type="ECO:0000256" key="2">
    <source>
        <dbReference type="ARBA" id="ARBA00022737"/>
    </source>
</evidence>
<accession>A0A8C4PYI5</accession>
<dbReference type="AlphaFoldDB" id="A0A8C4PYI5"/>
<dbReference type="PROSITE" id="PS00028">
    <property type="entry name" value="ZINC_FINGER_C2H2_1"/>
    <property type="match status" value="1"/>
</dbReference>
<dbReference type="InterPro" id="IPR013087">
    <property type="entry name" value="Znf_C2H2_type"/>
</dbReference>
<dbReference type="Proteomes" id="UP000694388">
    <property type="component" value="Unplaced"/>
</dbReference>
<evidence type="ECO:0000256" key="1">
    <source>
        <dbReference type="ARBA" id="ARBA00022723"/>
    </source>
</evidence>
<dbReference type="PROSITE" id="PS50157">
    <property type="entry name" value="ZINC_FINGER_C2H2_2"/>
    <property type="match status" value="1"/>
</dbReference>
<evidence type="ECO:0000313" key="8">
    <source>
        <dbReference type="Proteomes" id="UP000694388"/>
    </source>
</evidence>
<evidence type="ECO:0000259" key="6">
    <source>
        <dbReference type="PROSITE" id="PS50157"/>
    </source>
</evidence>
<dbReference type="SMART" id="SM00355">
    <property type="entry name" value="ZnF_C2H2"/>
    <property type="match status" value="1"/>
</dbReference>
<evidence type="ECO:0000256" key="4">
    <source>
        <dbReference type="ARBA" id="ARBA00022833"/>
    </source>
</evidence>
<dbReference type="FunFam" id="3.30.160.60:FF:000176">
    <property type="entry name" value="zinc finger protein 70"/>
    <property type="match status" value="1"/>
</dbReference>
<sequence length="162" mass="19488">MKMDIVRVSPEIWDRTHVMTIVNHEPEELEFQEVREQRLIKQTLKEDFVFGDGHEWRKRSDEEILPKLGAEMKEQMKLRKCVVLLEKFTQMDKHTQKYPYHLHTKKGSYKCNECGKYFGLRSNLNRHYGIHVLEIPYKSWKYLTRVTNVGRSSEGRKDSIYI</sequence>
<proteinExistence type="predicted"/>
<keyword evidence="2" id="KW-0677">Repeat</keyword>
<reference evidence="7" key="1">
    <citation type="submission" date="2025-08" db="UniProtKB">
        <authorList>
            <consortium name="Ensembl"/>
        </authorList>
    </citation>
    <scope>IDENTIFICATION</scope>
</reference>
<evidence type="ECO:0000256" key="5">
    <source>
        <dbReference type="PROSITE-ProRule" id="PRU00042"/>
    </source>
</evidence>
<reference evidence="7" key="2">
    <citation type="submission" date="2025-09" db="UniProtKB">
        <authorList>
            <consortium name="Ensembl"/>
        </authorList>
    </citation>
    <scope>IDENTIFICATION</scope>
</reference>
<keyword evidence="4" id="KW-0862">Zinc</keyword>
<organism evidence="7 8">
    <name type="scientific">Eptatretus burgeri</name>
    <name type="common">Inshore hagfish</name>
    <dbReference type="NCBI Taxonomy" id="7764"/>
    <lineage>
        <taxon>Eukaryota</taxon>
        <taxon>Metazoa</taxon>
        <taxon>Chordata</taxon>
        <taxon>Craniata</taxon>
        <taxon>Vertebrata</taxon>
        <taxon>Cyclostomata</taxon>
        <taxon>Myxini</taxon>
        <taxon>Myxiniformes</taxon>
        <taxon>Myxinidae</taxon>
        <taxon>Eptatretinae</taxon>
        <taxon>Eptatretus</taxon>
    </lineage>
</organism>
<keyword evidence="3 5" id="KW-0863">Zinc-finger</keyword>
<keyword evidence="8" id="KW-1185">Reference proteome</keyword>
<keyword evidence="1" id="KW-0479">Metal-binding</keyword>
<dbReference type="GO" id="GO:0008270">
    <property type="term" value="F:zinc ion binding"/>
    <property type="evidence" value="ECO:0007669"/>
    <property type="project" value="UniProtKB-KW"/>
</dbReference>
<protein>
    <recommendedName>
        <fullName evidence="6">C2H2-type domain-containing protein</fullName>
    </recommendedName>
</protein>
<name>A0A8C4PYI5_EPTBU</name>